<name>L1NEL6_9PORP</name>
<dbReference type="STRING" id="1127696.HMPREF9134_00736"/>
<dbReference type="Gene3D" id="3.90.1530.30">
    <property type="match status" value="1"/>
</dbReference>
<comment type="similarity">
    <text evidence="1">Belongs to the ParB family.</text>
</comment>
<dbReference type="CDD" id="cd16393">
    <property type="entry name" value="SPO0J_N"/>
    <property type="match status" value="1"/>
</dbReference>
<dbReference type="Gene3D" id="1.10.10.2830">
    <property type="match status" value="1"/>
</dbReference>
<dbReference type="Pfam" id="PF17762">
    <property type="entry name" value="HTH_ParB"/>
    <property type="match status" value="1"/>
</dbReference>
<evidence type="ECO:0000259" key="4">
    <source>
        <dbReference type="SMART" id="SM00470"/>
    </source>
</evidence>
<dbReference type="AlphaFoldDB" id="L1NEL6"/>
<comment type="caution">
    <text evidence="5">The sequence shown here is derived from an EMBL/GenBank/DDBJ whole genome shotgun (WGS) entry which is preliminary data.</text>
</comment>
<keyword evidence="3" id="KW-0238">DNA-binding</keyword>
<evidence type="ECO:0000313" key="6">
    <source>
        <dbReference type="Proteomes" id="UP000010408"/>
    </source>
</evidence>
<evidence type="ECO:0000313" key="5">
    <source>
        <dbReference type="EMBL" id="EKY01934.1"/>
    </source>
</evidence>
<accession>L1NEL6</accession>
<keyword evidence="2" id="KW-0159">Chromosome partition</keyword>
<dbReference type="InterPro" id="IPR036086">
    <property type="entry name" value="ParB/Sulfiredoxin_sf"/>
</dbReference>
<dbReference type="GO" id="GO:0007059">
    <property type="term" value="P:chromosome segregation"/>
    <property type="evidence" value="ECO:0007669"/>
    <property type="project" value="UniProtKB-KW"/>
</dbReference>
<dbReference type="InterPro" id="IPR050336">
    <property type="entry name" value="Chromosome_partition/occlusion"/>
</dbReference>
<dbReference type="FunFam" id="1.10.10.2830:FF:000001">
    <property type="entry name" value="Chromosome partitioning protein ParB"/>
    <property type="match status" value="1"/>
</dbReference>
<dbReference type="InterPro" id="IPR041468">
    <property type="entry name" value="HTH_ParB/Spo0J"/>
</dbReference>
<protein>
    <submittedName>
        <fullName evidence="5">ParB-like protein</fullName>
    </submittedName>
</protein>
<dbReference type="SMART" id="SM00470">
    <property type="entry name" value="ParB"/>
    <property type="match status" value="1"/>
</dbReference>
<dbReference type="InterPro" id="IPR003115">
    <property type="entry name" value="ParB_N"/>
</dbReference>
<dbReference type="GO" id="GO:0005694">
    <property type="term" value="C:chromosome"/>
    <property type="evidence" value="ECO:0007669"/>
    <property type="project" value="TreeGrafter"/>
</dbReference>
<dbReference type="GO" id="GO:0003677">
    <property type="term" value="F:DNA binding"/>
    <property type="evidence" value="ECO:0007669"/>
    <property type="project" value="UniProtKB-KW"/>
</dbReference>
<evidence type="ECO:0000256" key="2">
    <source>
        <dbReference type="ARBA" id="ARBA00022829"/>
    </source>
</evidence>
<dbReference type="PANTHER" id="PTHR33375:SF1">
    <property type="entry name" value="CHROMOSOME-PARTITIONING PROTEIN PARB-RELATED"/>
    <property type="match status" value="1"/>
</dbReference>
<dbReference type="GO" id="GO:0045881">
    <property type="term" value="P:positive regulation of sporulation resulting in formation of a cellular spore"/>
    <property type="evidence" value="ECO:0007669"/>
    <property type="project" value="TreeGrafter"/>
</dbReference>
<dbReference type="PANTHER" id="PTHR33375">
    <property type="entry name" value="CHROMOSOME-PARTITIONING PROTEIN PARB-RELATED"/>
    <property type="match status" value="1"/>
</dbReference>
<dbReference type="InterPro" id="IPR057240">
    <property type="entry name" value="ParB_dimer_C"/>
</dbReference>
<organism evidence="5 6">
    <name type="scientific">Porphyromonas catoniae F0037</name>
    <dbReference type="NCBI Taxonomy" id="1127696"/>
    <lineage>
        <taxon>Bacteria</taxon>
        <taxon>Pseudomonadati</taxon>
        <taxon>Bacteroidota</taxon>
        <taxon>Bacteroidia</taxon>
        <taxon>Bacteroidales</taxon>
        <taxon>Porphyromonadaceae</taxon>
        <taxon>Porphyromonas</taxon>
    </lineage>
</organism>
<dbReference type="Pfam" id="PF02195">
    <property type="entry name" value="ParB_N"/>
    <property type="match status" value="1"/>
</dbReference>
<feature type="domain" description="ParB-like N-terminal" evidence="4">
    <location>
        <begin position="33"/>
        <end position="123"/>
    </location>
</feature>
<reference evidence="5 6" key="1">
    <citation type="submission" date="2012-05" db="EMBL/GenBank/DDBJ databases">
        <authorList>
            <person name="Weinstock G."/>
            <person name="Sodergren E."/>
            <person name="Lobos E.A."/>
            <person name="Fulton L."/>
            <person name="Fulton R."/>
            <person name="Courtney L."/>
            <person name="Fronick C."/>
            <person name="O'Laughlin M."/>
            <person name="Godfrey J."/>
            <person name="Wilson R.M."/>
            <person name="Miner T."/>
            <person name="Farmer C."/>
            <person name="Delehaunty K."/>
            <person name="Cordes M."/>
            <person name="Minx P."/>
            <person name="Tomlinson C."/>
            <person name="Chen J."/>
            <person name="Wollam A."/>
            <person name="Pepin K.H."/>
            <person name="Bhonagiri V."/>
            <person name="Zhang X."/>
            <person name="Suruliraj S."/>
            <person name="Warren W."/>
            <person name="Mitreva M."/>
            <person name="Mardis E.R."/>
            <person name="Wilson R.K."/>
        </authorList>
    </citation>
    <scope>NUCLEOTIDE SEQUENCE [LARGE SCALE GENOMIC DNA]</scope>
    <source>
        <strain evidence="5 6">F0037</strain>
    </source>
</reference>
<dbReference type="FunFam" id="3.90.1530.30:FF:000001">
    <property type="entry name" value="Chromosome partitioning protein ParB"/>
    <property type="match status" value="1"/>
</dbReference>
<dbReference type="RefSeq" id="WP_005468965.1">
    <property type="nucleotide sequence ID" value="NZ_KB291045.1"/>
</dbReference>
<sequence length="300" mass="33949">MTKAKHKSVLGRGLGDLLGGGEPEPIAGASSIQELAIGKILPNSNQPRREFDEEKLAELAASLRSIGLVQPITVQQIDSDQYMIISGERRWRAAQMAGLATLPAYVRPTRPEEVMELALVENIQREDLNAIEIALAYQQIIETHHLKHEELAERVGKKRATVTNYLRLLRLPAELQLGLTQRLIDMGHARALLQVEDTERQIELYNLILQEHLSVRAVEELARAIKEEGAKEEYPTAPQTKKPKATKREDYRLLEQHLNQVLSSKVSLKCNAQGKGKLTIPFDNDEELERIMQLFERIQH</sequence>
<dbReference type="Proteomes" id="UP000010408">
    <property type="component" value="Unassembled WGS sequence"/>
</dbReference>
<dbReference type="eggNOG" id="COG1475">
    <property type="taxonomic scope" value="Bacteria"/>
</dbReference>
<evidence type="ECO:0000256" key="3">
    <source>
        <dbReference type="ARBA" id="ARBA00023125"/>
    </source>
</evidence>
<dbReference type="SUPFAM" id="SSF109709">
    <property type="entry name" value="KorB DNA-binding domain-like"/>
    <property type="match status" value="1"/>
</dbReference>
<dbReference type="InterPro" id="IPR004437">
    <property type="entry name" value="ParB/RepB/Spo0J"/>
</dbReference>
<dbReference type="PATRIC" id="fig|1127696.3.peg.658"/>
<evidence type="ECO:0000256" key="1">
    <source>
        <dbReference type="ARBA" id="ARBA00006295"/>
    </source>
</evidence>
<dbReference type="Pfam" id="PF23552">
    <property type="entry name" value="ParB_C"/>
    <property type="match status" value="1"/>
</dbReference>
<proteinExistence type="inferred from homology"/>
<dbReference type="NCBIfam" id="TIGR00180">
    <property type="entry name" value="parB_part"/>
    <property type="match status" value="1"/>
</dbReference>
<gene>
    <name evidence="5" type="ORF">HMPREF9134_00736</name>
</gene>
<dbReference type="EMBL" id="AMEQ01000023">
    <property type="protein sequence ID" value="EKY01934.1"/>
    <property type="molecule type" value="Genomic_DNA"/>
</dbReference>
<dbReference type="HOGENOM" id="CLU_023853_0_0_10"/>
<dbReference type="SUPFAM" id="SSF110849">
    <property type="entry name" value="ParB/Sulfiredoxin"/>
    <property type="match status" value="1"/>
</dbReference>